<comment type="function">
    <text evidence="10">Allows the formation of correctly charged Gln-tRNA(Gln) through the transamidation of misacylated Glu-tRNA(Gln) in organisms which lack glutaminyl-tRNA synthetase. The reaction takes place in the presence of glutamine and ATP through an activated gamma-phospho-Glu-tRNA(Gln).</text>
</comment>
<evidence type="ECO:0000256" key="6">
    <source>
        <dbReference type="ARBA" id="ARBA00022741"/>
    </source>
</evidence>
<dbReference type="InterPro" id="IPR023631">
    <property type="entry name" value="Amidase_dom"/>
</dbReference>
<dbReference type="InterPro" id="IPR000120">
    <property type="entry name" value="Amidase"/>
</dbReference>
<sequence>MSELTSLTLKAALDGLASKSFSSEEITQAHVQAVEAARALNAFVVETPEKALEMAKASDERRARGEAGPLDGAPLGIKDLFCTEGVESTAASKILKGFKPTYESTVTANLFRDGAVMLGKLNMDEFAMGSSNETSAWGPVVNPWRAEGGNAQLTPGGSSGGSAAAVAADLCLGATATDTGGSIRQPAAFTGTVGIKPTYGRCSRWGVVAFASSLDQAGPMARTVEDTAILLKSMSGHDPKDSTSLPVEVPDFPSFVGKSVKGLRVGVPKEYRVEGMPPEIEKLWQQGIDWLKEAGCEIVEVSLPHTKYALPAYYIIAPAEASSNLARYDGMRYGLRVDGSNLTETYEQTRAQGFGDEVKRRILIGTYVLSAGYYDAYYLKALKVRRRIADDFDQAFEKVDALLTPTAPSAAFALGENSDDPIAMYLNDIFTVTVNLAGLPGMSVPAGVDANGLPLGLQLIGRALDEGTLFSLGGAIEKAADFRAKPAKWW</sequence>
<evidence type="ECO:0000256" key="3">
    <source>
        <dbReference type="ARBA" id="ARBA00012739"/>
    </source>
</evidence>
<evidence type="ECO:0000256" key="1">
    <source>
        <dbReference type="ARBA" id="ARBA00008069"/>
    </source>
</evidence>
<evidence type="ECO:0000256" key="9">
    <source>
        <dbReference type="ARBA" id="ARBA00047407"/>
    </source>
</evidence>
<dbReference type="GO" id="GO:0050567">
    <property type="term" value="F:glutaminyl-tRNA synthase (glutamine-hydrolyzing) activity"/>
    <property type="evidence" value="ECO:0007669"/>
    <property type="project" value="UniProtKB-UniRule"/>
</dbReference>
<evidence type="ECO:0000256" key="10">
    <source>
        <dbReference type="HAMAP-Rule" id="MF_00120"/>
    </source>
</evidence>
<dbReference type="InterPro" id="IPR004412">
    <property type="entry name" value="GatA"/>
</dbReference>
<feature type="active site" description="Charge relay system" evidence="10">
    <location>
        <position position="78"/>
    </location>
</feature>
<feature type="active site" description="Charge relay system" evidence="10">
    <location>
        <position position="158"/>
    </location>
</feature>
<keyword evidence="5 10" id="KW-0436">Ligase</keyword>
<evidence type="ECO:0000313" key="13">
    <source>
        <dbReference type="Proteomes" id="UP000249725"/>
    </source>
</evidence>
<dbReference type="GO" id="GO:0005524">
    <property type="term" value="F:ATP binding"/>
    <property type="evidence" value="ECO:0007669"/>
    <property type="project" value="UniProtKB-KW"/>
</dbReference>
<dbReference type="InterPro" id="IPR020556">
    <property type="entry name" value="Amidase_CS"/>
</dbReference>
<comment type="similarity">
    <text evidence="1 10">Belongs to the amidase family. GatA subfamily.</text>
</comment>
<evidence type="ECO:0000313" key="12">
    <source>
        <dbReference type="EMBL" id="RAK50988.1"/>
    </source>
</evidence>
<evidence type="ECO:0000256" key="8">
    <source>
        <dbReference type="ARBA" id="ARBA00022917"/>
    </source>
</evidence>
<comment type="caution">
    <text evidence="12">The sequence shown here is derived from an EMBL/GenBank/DDBJ whole genome shotgun (WGS) entry which is preliminary data.</text>
</comment>
<evidence type="ECO:0000256" key="7">
    <source>
        <dbReference type="ARBA" id="ARBA00022840"/>
    </source>
</evidence>
<organism evidence="12 13">
    <name type="scientific">Phenylobacterium deserti</name>
    <dbReference type="NCBI Taxonomy" id="1914756"/>
    <lineage>
        <taxon>Bacteria</taxon>
        <taxon>Pseudomonadati</taxon>
        <taxon>Pseudomonadota</taxon>
        <taxon>Alphaproteobacteria</taxon>
        <taxon>Caulobacterales</taxon>
        <taxon>Caulobacteraceae</taxon>
        <taxon>Phenylobacterium</taxon>
    </lineage>
</organism>
<dbReference type="PANTHER" id="PTHR11895">
    <property type="entry name" value="TRANSAMIDASE"/>
    <property type="match status" value="1"/>
</dbReference>
<dbReference type="OrthoDB" id="9811471at2"/>
<protein>
    <recommendedName>
        <fullName evidence="4 10">Glutamyl-tRNA(Gln) amidotransferase subunit A</fullName>
        <shortName evidence="10">Glu-ADT subunit A</shortName>
        <ecNumber evidence="3 10">6.3.5.7</ecNumber>
    </recommendedName>
</protein>
<dbReference type="Gene3D" id="3.90.1300.10">
    <property type="entry name" value="Amidase signature (AS) domain"/>
    <property type="match status" value="1"/>
</dbReference>
<dbReference type="HAMAP" id="MF_00120">
    <property type="entry name" value="GatA"/>
    <property type="match status" value="1"/>
</dbReference>
<dbReference type="GO" id="GO:0006412">
    <property type="term" value="P:translation"/>
    <property type="evidence" value="ECO:0007669"/>
    <property type="project" value="UniProtKB-UniRule"/>
</dbReference>
<dbReference type="PROSITE" id="PS00571">
    <property type="entry name" value="AMIDASES"/>
    <property type="match status" value="1"/>
</dbReference>
<keyword evidence="7 10" id="KW-0067">ATP-binding</keyword>
<dbReference type="EMBL" id="QFYR01000005">
    <property type="protein sequence ID" value="RAK50988.1"/>
    <property type="molecule type" value="Genomic_DNA"/>
</dbReference>
<keyword evidence="8 10" id="KW-0648">Protein biosynthesis</keyword>
<gene>
    <name evidence="10 12" type="primary">gatA</name>
    <name evidence="12" type="ORF">DJ018_17690</name>
</gene>
<dbReference type="InterPro" id="IPR036928">
    <property type="entry name" value="AS_sf"/>
</dbReference>
<dbReference type="RefSeq" id="WP_111516298.1">
    <property type="nucleotide sequence ID" value="NZ_QFYR01000005.1"/>
</dbReference>
<dbReference type="Pfam" id="PF01425">
    <property type="entry name" value="Amidase"/>
    <property type="match status" value="1"/>
</dbReference>
<comment type="subunit">
    <text evidence="2 10">Heterotrimer of A, B and C subunits.</text>
</comment>
<proteinExistence type="inferred from homology"/>
<dbReference type="SUPFAM" id="SSF75304">
    <property type="entry name" value="Amidase signature (AS) enzymes"/>
    <property type="match status" value="1"/>
</dbReference>
<feature type="domain" description="Amidase" evidence="11">
    <location>
        <begin position="25"/>
        <end position="469"/>
    </location>
</feature>
<dbReference type="GO" id="GO:0030956">
    <property type="term" value="C:glutamyl-tRNA(Gln) amidotransferase complex"/>
    <property type="evidence" value="ECO:0007669"/>
    <property type="project" value="InterPro"/>
</dbReference>
<feature type="active site" description="Acyl-ester intermediate" evidence="10">
    <location>
        <position position="182"/>
    </location>
</feature>
<evidence type="ECO:0000256" key="4">
    <source>
        <dbReference type="ARBA" id="ARBA00014428"/>
    </source>
</evidence>
<comment type="catalytic activity">
    <reaction evidence="9 10">
        <text>L-glutamyl-tRNA(Gln) + L-glutamine + ATP + H2O = L-glutaminyl-tRNA(Gln) + L-glutamate + ADP + phosphate + H(+)</text>
        <dbReference type="Rhea" id="RHEA:17521"/>
        <dbReference type="Rhea" id="RHEA-COMP:9681"/>
        <dbReference type="Rhea" id="RHEA-COMP:9684"/>
        <dbReference type="ChEBI" id="CHEBI:15377"/>
        <dbReference type="ChEBI" id="CHEBI:15378"/>
        <dbReference type="ChEBI" id="CHEBI:29985"/>
        <dbReference type="ChEBI" id="CHEBI:30616"/>
        <dbReference type="ChEBI" id="CHEBI:43474"/>
        <dbReference type="ChEBI" id="CHEBI:58359"/>
        <dbReference type="ChEBI" id="CHEBI:78520"/>
        <dbReference type="ChEBI" id="CHEBI:78521"/>
        <dbReference type="ChEBI" id="CHEBI:456216"/>
        <dbReference type="EC" id="6.3.5.7"/>
    </reaction>
</comment>
<dbReference type="AlphaFoldDB" id="A0A328AE06"/>
<dbReference type="EC" id="6.3.5.7" evidence="3 10"/>
<keyword evidence="6 10" id="KW-0547">Nucleotide-binding</keyword>
<evidence type="ECO:0000259" key="11">
    <source>
        <dbReference type="Pfam" id="PF01425"/>
    </source>
</evidence>
<dbReference type="GO" id="GO:0016740">
    <property type="term" value="F:transferase activity"/>
    <property type="evidence" value="ECO:0007669"/>
    <property type="project" value="UniProtKB-KW"/>
</dbReference>
<reference evidence="13" key="1">
    <citation type="submission" date="2018-05" db="EMBL/GenBank/DDBJ databases">
        <authorList>
            <person name="Li X."/>
        </authorList>
    </citation>
    <scope>NUCLEOTIDE SEQUENCE [LARGE SCALE GENOMIC DNA]</scope>
    <source>
        <strain evidence="13">YIM 73061</strain>
    </source>
</reference>
<evidence type="ECO:0000256" key="2">
    <source>
        <dbReference type="ARBA" id="ARBA00011123"/>
    </source>
</evidence>
<name>A0A328AE06_9CAUL</name>
<accession>A0A328AE06</accession>
<keyword evidence="12" id="KW-0808">Transferase</keyword>
<dbReference type="PANTHER" id="PTHR11895:SF151">
    <property type="entry name" value="GLUTAMYL-TRNA(GLN) AMIDOTRANSFERASE SUBUNIT A"/>
    <property type="match status" value="1"/>
</dbReference>
<evidence type="ECO:0000256" key="5">
    <source>
        <dbReference type="ARBA" id="ARBA00022598"/>
    </source>
</evidence>
<dbReference type="NCBIfam" id="TIGR00132">
    <property type="entry name" value="gatA"/>
    <property type="match status" value="1"/>
</dbReference>
<dbReference type="Proteomes" id="UP000249725">
    <property type="component" value="Unassembled WGS sequence"/>
</dbReference>
<keyword evidence="13" id="KW-1185">Reference proteome</keyword>